<evidence type="ECO:0000256" key="3">
    <source>
        <dbReference type="ARBA" id="ARBA00022679"/>
    </source>
</evidence>
<feature type="chain" id="PRO_5032327427" description="Protein kinase domain-containing protein" evidence="13">
    <location>
        <begin position="39"/>
        <end position="1387"/>
    </location>
</feature>
<dbReference type="InterPro" id="IPR025287">
    <property type="entry name" value="WAK_GUB"/>
</dbReference>
<evidence type="ECO:0000256" key="4">
    <source>
        <dbReference type="ARBA" id="ARBA00022692"/>
    </source>
</evidence>
<evidence type="ECO:0000256" key="7">
    <source>
        <dbReference type="ARBA" id="ARBA00022777"/>
    </source>
</evidence>
<dbReference type="Pfam" id="PF13947">
    <property type="entry name" value="GUB_WAK_bind"/>
    <property type="match status" value="3"/>
</dbReference>
<evidence type="ECO:0000256" key="8">
    <source>
        <dbReference type="ARBA" id="ARBA00022840"/>
    </source>
</evidence>
<dbReference type="Pfam" id="PF14380">
    <property type="entry name" value="WAK_assoc"/>
    <property type="match status" value="2"/>
</dbReference>
<keyword evidence="3" id="KW-0808">Transferase</keyword>
<organism evidence="15 16">
    <name type="scientific">Digitaria exilis</name>
    <dbReference type="NCBI Taxonomy" id="1010633"/>
    <lineage>
        <taxon>Eukaryota</taxon>
        <taxon>Viridiplantae</taxon>
        <taxon>Streptophyta</taxon>
        <taxon>Embryophyta</taxon>
        <taxon>Tracheophyta</taxon>
        <taxon>Spermatophyta</taxon>
        <taxon>Magnoliopsida</taxon>
        <taxon>Liliopsida</taxon>
        <taxon>Poales</taxon>
        <taxon>Poaceae</taxon>
        <taxon>PACMAD clade</taxon>
        <taxon>Panicoideae</taxon>
        <taxon>Panicodae</taxon>
        <taxon>Paniceae</taxon>
        <taxon>Anthephorinae</taxon>
        <taxon>Digitaria</taxon>
    </lineage>
</organism>
<evidence type="ECO:0000256" key="11">
    <source>
        <dbReference type="ARBA" id="ARBA00023180"/>
    </source>
</evidence>
<protein>
    <recommendedName>
        <fullName evidence="14">Protein kinase domain-containing protein</fullName>
    </recommendedName>
</protein>
<evidence type="ECO:0000256" key="5">
    <source>
        <dbReference type="ARBA" id="ARBA00022729"/>
    </source>
</evidence>
<dbReference type="Proteomes" id="UP000636709">
    <property type="component" value="Unassembled WGS sequence"/>
</dbReference>
<dbReference type="FunFam" id="1.10.510.10:FF:000161">
    <property type="entry name" value="Wall-associated receptor kinase-like 20"/>
    <property type="match status" value="1"/>
</dbReference>
<keyword evidence="10" id="KW-0472">Membrane</keyword>
<name>A0A835EAI9_9POAL</name>
<evidence type="ECO:0000313" key="15">
    <source>
        <dbReference type="EMBL" id="KAF8676263.1"/>
    </source>
</evidence>
<dbReference type="GO" id="GO:0005886">
    <property type="term" value="C:plasma membrane"/>
    <property type="evidence" value="ECO:0007669"/>
    <property type="project" value="UniProtKB-ARBA"/>
</dbReference>
<dbReference type="PANTHER" id="PTHR46008">
    <property type="entry name" value="LEAF RUST 10 DISEASE-RESISTANCE LOCUS RECEPTOR-LIKE PROTEIN KINASE-LIKE 1.4"/>
    <property type="match status" value="1"/>
</dbReference>
<evidence type="ECO:0000313" key="16">
    <source>
        <dbReference type="Proteomes" id="UP000636709"/>
    </source>
</evidence>
<keyword evidence="8" id="KW-0067">ATP-binding</keyword>
<keyword evidence="11" id="KW-0325">Glycoprotein</keyword>
<keyword evidence="16" id="KW-1185">Reference proteome</keyword>
<evidence type="ECO:0000256" key="2">
    <source>
        <dbReference type="ARBA" id="ARBA00022527"/>
    </source>
</evidence>
<evidence type="ECO:0000259" key="14">
    <source>
        <dbReference type="PROSITE" id="PS50011"/>
    </source>
</evidence>
<dbReference type="SMART" id="SM00220">
    <property type="entry name" value="S_TKc"/>
    <property type="match status" value="1"/>
</dbReference>
<dbReference type="Gene3D" id="1.10.510.10">
    <property type="entry name" value="Transferase(Phosphotransferase) domain 1"/>
    <property type="match status" value="1"/>
</dbReference>
<feature type="region of interest" description="Disordered" evidence="12">
    <location>
        <begin position="1353"/>
        <end position="1387"/>
    </location>
</feature>
<dbReference type="PANTHER" id="PTHR46008:SF60">
    <property type="entry name" value="PROTEIN KINASE DOMAIN-CONTAINING PROTEIN"/>
    <property type="match status" value="1"/>
</dbReference>
<dbReference type="InterPro" id="IPR000719">
    <property type="entry name" value="Prot_kinase_dom"/>
</dbReference>
<reference evidence="15" key="1">
    <citation type="submission" date="2020-07" db="EMBL/GenBank/DDBJ databases">
        <title>Genome sequence and genetic diversity analysis of an under-domesticated orphan crop, white fonio (Digitaria exilis).</title>
        <authorList>
            <person name="Bennetzen J.L."/>
            <person name="Chen S."/>
            <person name="Ma X."/>
            <person name="Wang X."/>
            <person name="Yssel A.E.J."/>
            <person name="Chaluvadi S.R."/>
            <person name="Johnson M."/>
            <person name="Gangashetty P."/>
            <person name="Hamidou F."/>
            <person name="Sanogo M.D."/>
            <person name="Zwaenepoel A."/>
            <person name="Wallace J."/>
            <person name="Van De Peer Y."/>
            <person name="Van Deynze A."/>
        </authorList>
    </citation>
    <scope>NUCLEOTIDE SEQUENCE</scope>
    <source>
        <tissue evidence="15">Leaves</tissue>
    </source>
</reference>
<accession>A0A835EAI9</accession>
<evidence type="ECO:0000256" key="12">
    <source>
        <dbReference type="SAM" id="MobiDB-lite"/>
    </source>
</evidence>
<sequence>MMSPPCPLATMAAHLPRPPVIAFLSLVFLVVHVPASHGSSSDSLPPTYDSSMCPESFSCGGVDFHYPFYLSNTTRYTANYTPYSCGYTDLEIFCQGEGPTWTPVIRLGGDTYTVLNIIYDNKTIVLADSDVLGPVKCPAVSHDVSFDKLWLRLNPGSNENLTFYFGCKSLDRVPPVLDTYRIDCTGFKNGFGDGPSFIFTPDDHDPAQEPELAALCYKLSVPVMGEAPATMNRTNFTHGGYGDMLKQGFELVWLSNSTHDECLPCEQSGGKCAYSEYREFNGCLCSEGKVLPSMCPSPLCARATLLLNTRWVRFCRLFAGATAVRAQTVYHDGSVLIADFAWHTAVFLFPVICRHVPLLCRPNLPRSPPVTPRDKTGGYQPKRRNEQKETHFPWLSRFATACCCRRFYLPSWSPLAAAMILPTQAYTCGKVEIRYPFYLSGVTGDVRNHSNSYCGYPGLAIACEDGGEPTLSLGNRDYNVTGIDYSSHTISLVDPDVLEDESCPRVEHNVTVPPIFWLNFTDTIGYLLFFADCSIASLPNQTDITPIDCDVDTVTRGWSGQAGPTSAIVCPYARVSSHLVSIIHPTSTGDVDKVTRGWSGQSGAVGWQRRDSTTGPTSVIVCPYTRVSSHLLHLPLPNRDLKDCLHKTRAVQPKSERAQPRSSSLHCQPAAMLSLSHHHDRGLLLMLLLLTMAIVTSRGDATSACRRLPYLCGGVNISYPFYLASDTKAIPDHDGESYCGYPGLAISCHGSSSNKAILNLSGDSYAISSIDYTNLTVSLADADASSNGNCPTVDHNVTIPPVVKLALPISAVDYLFFFVNCSFGHPDADDLDPFTTKPKPPKPPTIKPITCGGFDEAREPMTFVLPTGDVPPGDWSGACESVFEAPVLRGAVPRDAMDPKWRSDGYGKALRDGFRLAWDRSSGRCGQCEQSGGMCGYGRGGEFLGCLCADGRGYLVANPSSFDGDVSYRALKRIARTMAQRHLALHDNAGRKIDGVTVTQRQSKDSLHFVARPWITIVFIVRKRKKKNVINSSSKLLKYSGSGGTPRYRAGGDMESGSIEDPPAHLFSYEELEEATNSFDENRELGDGGFGTDGRVVAVKRLYNSFRRLEQFQNEAAILSGLRHPNLVMFYGCTSSQSRELLLVYEFVANGTIADHLHGARAAERALSWPLRLSVAVESAAALNYLHAIEPPVVHRDVKTNNILLDADFHVKVADFGLSRLFPLDATHVSTAPQGTPGYVDPEYHQCYQLTDKSDVYSFGVVLVELISSKPAVDITRHRNEINLAGMAVNKIQKCQLEELVDLDLGYESDPATKKMMTMVAELAFRCLQQNSEMRPPMKEVLEVLRSIQGECRVEKDGDKNKDGAVSPTTVHAPWDSRATTPNTSRD</sequence>
<gene>
    <name evidence="15" type="ORF">HU200_047135</name>
</gene>
<dbReference type="InterPro" id="IPR011009">
    <property type="entry name" value="Kinase-like_dom_sf"/>
</dbReference>
<evidence type="ECO:0000256" key="1">
    <source>
        <dbReference type="ARBA" id="ARBA00004167"/>
    </source>
</evidence>
<comment type="caution">
    <text evidence="15">The sequence shown here is derived from an EMBL/GenBank/DDBJ whole genome shotgun (WGS) entry which is preliminary data.</text>
</comment>
<evidence type="ECO:0000256" key="9">
    <source>
        <dbReference type="ARBA" id="ARBA00022989"/>
    </source>
</evidence>
<dbReference type="InterPro" id="IPR008271">
    <property type="entry name" value="Ser/Thr_kinase_AS"/>
</dbReference>
<evidence type="ECO:0000256" key="10">
    <source>
        <dbReference type="ARBA" id="ARBA00023136"/>
    </source>
</evidence>
<evidence type="ECO:0000256" key="6">
    <source>
        <dbReference type="ARBA" id="ARBA00022741"/>
    </source>
</evidence>
<dbReference type="PROSITE" id="PS00108">
    <property type="entry name" value="PROTEIN_KINASE_ST"/>
    <property type="match status" value="1"/>
</dbReference>
<dbReference type="EMBL" id="JACEFO010002174">
    <property type="protein sequence ID" value="KAF8676263.1"/>
    <property type="molecule type" value="Genomic_DNA"/>
</dbReference>
<feature type="compositionally biased region" description="Basic and acidic residues" evidence="12">
    <location>
        <begin position="1353"/>
        <end position="1363"/>
    </location>
</feature>
<feature type="domain" description="Protein kinase" evidence="14">
    <location>
        <begin position="1079"/>
        <end position="1348"/>
    </location>
</feature>
<keyword evidence="9" id="KW-1133">Transmembrane helix</keyword>
<dbReference type="OrthoDB" id="691298at2759"/>
<dbReference type="GO" id="GO:0004674">
    <property type="term" value="F:protein serine/threonine kinase activity"/>
    <property type="evidence" value="ECO:0007669"/>
    <property type="project" value="UniProtKB-KW"/>
</dbReference>
<dbReference type="Pfam" id="PF07714">
    <property type="entry name" value="PK_Tyr_Ser-Thr"/>
    <property type="match status" value="1"/>
</dbReference>
<dbReference type="GO" id="GO:0005524">
    <property type="term" value="F:ATP binding"/>
    <property type="evidence" value="ECO:0007669"/>
    <property type="project" value="UniProtKB-KW"/>
</dbReference>
<comment type="subcellular location">
    <subcellularLocation>
        <location evidence="1">Membrane</location>
        <topology evidence="1">Single-pass membrane protein</topology>
    </subcellularLocation>
</comment>
<dbReference type="Gene3D" id="3.30.200.20">
    <property type="entry name" value="Phosphorylase Kinase, domain 1"/>
    <property type="match status" value="1"/>
</dbReference>
<dbReference type="InterPro" id="IPR032872">
    <property type="entry name" value="WAK_assoc_C"/>
</dbReference>
<evidence type="ECO:0000256" key="13">
    <source>
        <dbReference type="SAM" id="SignalP"/>
    </source>
</evidence>
<dbReference type="SUPFAM" id="SSF56112">
    <property type="entry name" value="Protein kinase-like (PK-like)"/>
    <property type="match status" value="1"/>
</dbReference>
<dbReference type="InterPro" id="IPR001245">
    <property type="entry name" value="Ser-Thr/Tyr_kinase_cat_dom"/>
</dbReference>
<keyword evidence="5 13" id="KW-0732">Signal</keyword>
<keyword evidence="6" id="KW-0547">Nucleotide-binding</keyword>
<keyword evidence="4" id="KW-0812">Transmembrane</keyword>
<dbReference type="PROSITE" id="PS50011">
    <property type="entry name" value="PROTEIN_KINASE_DOM"/>
    <property type="match status" value="1"/>
</dbReference>
<keyword evidence="2" id="KW-0723">Serine/threonine-protein kinase</keyword>
<keyword evidence="7" id="KW-0418">Kinase</keyword>
<proteinExistence type="predicted"/>
<feature type="compositionally biased region" description="Polar residues" evidence="12">
    <location>
        <begin position="1378"/>
        <end position="1387"/>
    </location>
</feature>
<feature type="signal peptide" evidence="13">
    <location>
        <begin position="1"/>
        <end position="38"/>
    </location>
</feature>
<dbReference type="GO" id="GO:0030247">
    <property type="term" value="F:polysaccharide binding"/>
    <property type="evidence" value="ECO:0007669"/>
    <property type="project" value="InterPro"/>
</dbReference>